<evidence type="ECO:0000256" key="1">
    <source>
        <dbReference type="SAM" id="MobiDB-lite"/>
    </source>
</evidence>
<organism evidence="2 3">
    <name type="scientific">Methanocella arvoryzae (strain DSM 22066 / NBRC 105507 / MRE50)</name>
    <dbReference type="NCBI Taxonomy" id="351160"/>
    <lineage>
        <taxon>Archaea</taxon>
        <taxon>Methanobacteriati</taxon>
        <taxon>Methanobacteriota</taxon>
        <taxon>Stenosarchaea group</taxon>
        <taxon>Methanomicrobia</taxon>
        <taxon>Methanocellales</taxon>
        <taxon>Methanocellaceae</taxon>
        <taxon>Methanocella</taxon>
    </lineage>
</organism>
<reference evidence="2 3" key="1">
    <citation type="journal article" date="2006" name="Science">
        <title>Genome of rice cluster I archaea -- the key methane producers in the rice rhizosphere.</title>
        <authorList>
            <person name="Erkel C."/>
            <person name="Kube M."/>
            <person name="Reinhardt R."/>
            <person name="Liesack W."/>
        </authorList>
    </citation>
    <scope>NUCLEOTIDE SEQUENCE [LARGE SCALE GENOMIC DNA]</scope>
    <source>
        <strain evidence="3">DSM 22066 / NBRC 105507 / MRE50</strain>
    </source>
</reference>
<keyword evidence="3" id="KW-1185">Reference proteome</keyword>
<proteinExistence type="predicted"/>
<evidence type="ECO:0000313" key="3">
    <source>
        <dbReference type="Proteomes" id="UP000000663"/>
    </source>
</evidence>
<sequence length="73" mass="8788">MQVAGICPICKKPSNRLSTCKMCHKVVCSHCMVHSVCKTCYERRHPKRAVVDDEEAEREERMERRRQQERQRW</sequence>
<evidence type="ECO:0000313" key="2">
    <source>
        <dbReference type="EMBL" id="CAJ37492.1"/>
    </source>
</evidence>
<feature type="region of interest" description="Disordered" evidence="1">
    <location>
        <begin position="51"/>
        <end position="73"/>
    </location>
</feature>
<dbReference type="Proteomes" id="UP000000663">
    <property type="component" value="Chromosome"/>
</dbReference>
<dbReference type="EMBL" id="AM114193">
    <property type="protein sequence ID" value="CAJ37492.1"/>
    <property type="molecule type" value="Genomic_DNA"/>
</dbReference>
<dbReference type="STRING" id="351160.RCIA175"/>
<name>Q0W2A1_METAR</name>
<dbReference type="SUPFAM" id="SSF57903">
    <property type="entry name" value="FYVE/PHD zinc finger"/>
    <property type="match status" value="1"/>
</dbReference>
<dbReference type="InterPro" id="IPR011011">
    <property type="entry name" value="Znf_FYVE_PHD"/>
</dbReference>
<gene>
    <name evidence="2" type="ORF">RCIA175</name>
</gene>
<protein>
    <submittedName>
        <fullName evidence="2">Uncharacterized protein</fullName>
    </submittedName>
</protein>
<dbReference type="KEGG" id="rci:RCIA175"/>
<accession>Q0W2A1</accession>
<feature type="compositionally biased region" description="Basic and acidic residues" evidence="1">
    <location>
        <begin position="58"/>
        <end position="73"/>
    </location>
</feature>
<dbReference type="AlphaFoldDB" id="Q0W2A1"/>